<evidence type="ECO:0000313" key="3">
    <source>
        <dbReference type="Proteomes" id="UP001152658"/>
    </source>
</evidence>
<accession>A0ABM9FM62</accession>
<keyword evidence="3" id="KW-1185">Reference proteome</keyword>
<evidence type="ECO:0000313" key="2">
    <source>
        <dbReference type="EMBL" id="CAH8213027.1"/>
    </source>
</evidence>
<sequence length="75" mass="9119">MNYYFKYQIILSLIKHPNISLSILFIIIFRILKANCAMRISENPHVVRINNFNYLFTFNKYMIIVLHNRSKKRIL</sequence>
<reference evidence="2" key="1">
    <citation type="submission" date="2022-06" db="EMBL/GenBank/DDBJ databases">
        <authorList>
            <person name="Goudenege D."/>
            <person name="Le Roux F."/>
        </authorList>
    </citation>
    <scope>NUCLEOTIDE SEQUENCE</scope>
    <source>
        <strain evidence="2">12-063</strain>
    </source>
</reference>
<feature type="transmembrane region" description="Helical" evidence="1">
    <location>
        <begin position="12"/>
        <end position="32"/>
    </location>
</feature>
<protein>
    <submittedName>
        <fullName evidence="2">Uncharacterized protein</fullName>
    </submittedName>
</protein>
<keyword evidence="1" id="KW-1133">Transmembrane helix</keyword>
<proteinExistence type="predicted"/>
<keyword evidence="1" id="KW-0472">Membrane</keyword>
<comment type="caution">
    <text evidence="2">The sequence shown here is derived from an EMBL/GenBank/DDBJ whole genome shotgun (WGS) entry which is preliminary data.</text>
</comment>
<dbReference type="EMBL" id="CALYLK010000128">
    <property type="protein sequence ID" value="CAH8213027.1"/>
    <property type="molecule type" value="Genomic_DNA"/>
</dbReference>
<keyword evidence="1" id="KW-0812">Transmembrane</keyword>
<gene>
    <name evidence="2" type="ORF">VAE063_880292</name>
</gene>
<dbReference type="Proteomes" id="UP001152658">
    <property type="component" value="Unassembled WGS sequence"/>
</dbReference>
<evidence type="ECO:0000256" key="1">
    <source>
        <dbReference type="SAM" id="Phobius"/>
    </source>
</evidence>
<name>A0ABM9FM62_9VIBR</name>
<organism evidence="2 3">
    <name type="scientific">Vibrio aestuarianus</name>
    <dbReference type="NCBI Taxonomy" id="28171"/>
    <lineage>
        <taxon>Bacteria</taxon>
        <taxon>Pseudomonadati</taxon>
        <taxon>Pseudomonadota</taxon>
        <taxon>Gammaproteobacteria</taxon>
        <taxon>Vibrionales</taxon>
        <taxon>Vibrionaceae</taxon>
        <taxon>Vibrio</taxon>
    </lineage>
</organism>